<dbReference type="EMBL" id="WJXW01000015">
    <property type="protein sequence ID" value="KAF9729904.1"/>
    <property type="molecule type" value="Genomic_DNA"/>
</dbReference>
<gene>
    <name evidence="1" type="ORF">PMIN01_11837</name>
</gene>
<dbReference type="OrthoDB" id="10444498at2759"/>
<accession>A0A9P6G912</accession>
<dbReference type="Proteomes" id="UP000756921">
    <property type="component" value="Unassembled WGS sequence"/>
</dbReference>
<reference evidence="1" key="1">
    <citation type="journal article" date="2020" name="Mol. Plant Microbe Interact.">
        <title>Genome Sequence of the Biocontrol Agent Coniothyrium minitans strain Conio (IMI 134523).</title>
        <authorList>
            <person name="Patel D."/>
            <person name="Shittu T.A."/>
            <person name="Baroncelli R."/>
            <person name="Muthumeenakshi S."/>
            <person name="Osborne T.H."/>
            <person name="Janganan T.K."/>
            <person name="Sreenivasaprasad S."/>
        </authorList>
    </citation>
    <scope>NUCLEOTIDE SEQUENCE</scope>
    <source>
        <strain evidence="1">Conio</strain>
    </source>
</reference>
<dbReference type="AlphaFoldDB" id="A0A9P6G912"/>
<organism evidence="1 2">
    <name type="scientific">Paraphaeosphaeria minitans</name>
    <dbReference type="NCBI Taxonomy" id="565426"/>
    <lineage>
        <taxon>Eukaryota</taxon>
        <taxon>Fungi</taxon>
        <taxon>Dikarya</taxon>
        <taxon>Ascomycota</taxon>
        <taxon>Pezizomycotina</taxon>
        <taxon>Dothideomycetes</taxon>
        <taxon>Pleosporomycetidae</taxon>
        <taxon>Pleosporales</taxon>
        <taxon>Massarineae</taxon>
        <taxon>Didymosphaeriaceae</taxon>
        <taxon>Paraphaeosphaeria</taxon>
    </lineage>
</organism>
<comment type="caution">
    <text evidence="1">The sequence shown here is derived from an EMBL/GenBank/DDBJ whole genome shotgun (WGS) entry which is preliminary data.</text>
</comment>
<proteinExistence type="predicted"/>
<evidence type="ECO:0000313" key="2">
    <source>
        <dbReference type="Proteomes" id="UP000756921"/>
    </source>
</evidence>
<evidence type="ECO:0000313" key="1">
    <source>
        <dbReference type="EMBL" id="KAF9729904.1"/>
    </source>
</evidence>
<name>A0A9P6G912_9PLEO</name>
<keyword evidence="2" id="KW-1185">Reference proteome</keyword>
<protein>
    <submittedName>
        <fullName evidence="1">Uncharacterized protein</fullName>
    </submittedName>
</protein>
<sequence length="60" mass="6481">MLRPADCQSVSRYLVRSLQQGRPCLAGVHPHCVPSVPGTARQHSVIPPTNQGVSSFSAWI</sequence>